<gene>
    <name evidence="8" type="ORF">K2173_009208</name>
</gene>
<dbReference type="GO" id="GO:0009617">
    <property type="term" value="P:response to bacterium"/>
    <property type="evidence" value="ECO:0007669"/>
    <property type="project" value="InterPro"/>
</dbReference>
<sequence>MVEPIPRRFNVYKLLGGGKVADVLLWRRWVGSVIVLVGATGSWLLFERGGYNLLSFLANTSFLLLAILFLWGKSASLLNRPLPPIPNMEIPEETVAKVADVLQVYANYALSIARDIAIGRNLKLFAQVASGTWIASYIGNFCNFLTLLYIGVLLSLSVPFLYDRYQHHIDAKLSITHEILHTQYSKLEQILQDKIPLPSKKEKKTE</sequence>
<dbReference type="AlphaFoldDB" id="A0AAV8TL54"/>
<feature type="domain" description="Reticulon" evidence="7">
    <location>
        <begin position="20"/>
        <end position="206"/>
    </location>
</feature>
<dbReference type="PROSITE" id="PS50845">
    <property type="entry name" value="RETICULON"/>
    <property type="match status" value="1"/>
</dbReference>
<keyword evidence="5 6" id="KW-0472">Membrane</keyword>
<evidence type="ECO:0000256" key="5">
    <source>
        <dbReference type="ARBA" id="ARBA00023136"/>
    </source>
</evidence>
<organism evidence="8 9">
    <name type="scientific">Erythroxylum novogranatense</name>
    <dbReference type="NCBI Taxonomy" id="1862640"/>
    <lineage>
        <taxon>Eukaryota</taxon>
        <taxon>Viridiplantae</taxon>
        <taxon>Streptophyta</taxon>
        <taxon>Embryophyta</taxon>
        <taxon>Tracheophyta</taxon>
        <taxon>Spermatophyta</taxon>
        <taxon>Magnoliopsida</taxon>
        <taxon>eudicotyledons</taxon>
        <taxon>Gunneridae</taxon>
        <taxon>Pentapetalae</taxon>
        <taxon>rosids</taxon>
        <taxon>fabids</taxon>
        <taxon>Malpighiales</taxon>
        <taxon>Erythroxylaceae</taxon>
        <taxon>Erythroxylum</taxon>
    </lineage>
</organism>
<keyword evidence="3 6" id="KW-0256">Endoplasmic reticulum</keyword>
<dbReference type="Proteomes" id="UP001159364">
    <property type="component" value="Linkage Group LG04"/>
</dbReference>
<feature type="transmembrane region" description="Helical" evidence="6">
    <location>
        <begin position="53"/>
        <end position="72"/>
    </location>
</feature>
<evidence type="ECO:0000259" key="7">
    <source>
        <dbReference type="PROSITE" id="PS50845"/>
    </source>
</evidence>
<keyword evidence="2 6" id="KW-0812">Transmembrane</keyword>
<accession>A0AAV8TL54</accession>
<evidence type="ECO:0000256" key="1">
    <source>
        <dbReference type="ARBA" id="ARBA00004477"/>
    </source>
</evidence>
<feature type="transmembrane region" description="Helical" evidence="6">
    <location>
        <begin position="137"/>
        <end position="162"/>
    </location>
</feature>
<evidence type="ECO:0000256" key="4">
    <source>
        <dbReference type="ARBA" id="ARBA00022989"/>
    </source>
</evidence>
<feature type="transmembrane region" description="Helical" evidence="6">
    <location>
        <begin position="29"/>
        <end position="46"/>
    </location>
</feature>
<dbReference type="PANTHER" id="PTHR10994">
    <property type="entry name" value="RETICULON"/>
    <property type="match status" value="1"/>
</dbReference>
<reference evidence="8 9" key="1">
    <citation type="submission" date="2021-09" db="EMBL/GenBank/DDBJ databases">
        <title>Genomic insights and catalytic innovation underlie evolution of tropane alkaloids biosynthesis.</title>
        <authorList>
            <person name="Wang Y.-J."/>
            <person name="Tian T."/>
            <person name="Huang J.-P."/>
            <person name="Huang S.-X."/>
        </authorList>
    </citation>
    <scope>NUCLEOTIDE SEQUENCE [LARGE SCALE GENOMIC DNA]</scope>
    <source>
        <strain evidence="8">KIB-2018</strain>
        <tissue evidence="8">Leaf</tissue>
    </source>
</reference>
<comment type="subcellular location">
    <subcellularLocation>
        <location evidence="1 6">Endoplasmic reticulum membrane</location>
        <topology evidence="1 6">Multi-pass membrane protein</topology>
    </subcellularLocation>
</comment>
<evidence type="ECO:0000313" key="9">
    <source>
        <dbReference type="Proteomes" id="UP001159364"/>
    </source>
</evidence>
<evidence type="ECO:0000256" key="2">
    <source>
        <dbReference type="ARBA" id="ARBA00022692"/>
    </source>
</evidence>
<dbReference type="EMBL" id="JAIWQS010000004">
    <property type="protein sequence ID" value="KAJ8766864.1"/>
    <property type="molecule type" value="Genomic_DNA"/>
</dbReference>
<evidence type="ECO:0000313" key="8">
    <source>
        <dbReference type="EMBL" id="KAJ8766864.1"/>
    </source>
</evidence>
<dbReference type="Pfam" id="PF02453">
    <property type="entry name" value="Reticulon"/>
    <property type="match status" value="1"/>
</dbReference>
<comment type="caution">
    <text evidence="8">The sequence shown here is derived from an EMBL/GenBank/DDBJ whole genome shotgun (WGS) entry which is preliminary data.</text>
</comment>
<dbReference type="GO" id="GO:0005789">
    <property type="term" value="C:endoplasmic reticulum membrane"/>
    <property type="evidence" value="ECO:0007669"/>
    <property type="project" value="UniProtKB-SubCell"/>
</dbReference>
<keyword evidence="4 6" id="KW-1133">Transmembrane helix</keyword>
<dbReference type="InterPro" id="IPR045064">
    <property type="entry name" value="Reticulon-like"/>
</dbReference>
<keyword evidence="9" id="KW-1185">Reference proteome</keyword>
<proteinExistence type="predicted"/>
<name>A0AAV8TL54_9ROSI</name>
<dbReference type="InterPro" id="IPR003388">
    <property type="entry name" value="Reticulon"/>
</dbReference>
<evidence type="ECO:0000256" key="6">
    <source>
        <dbReference type="RuleBase" id="RU363132"/>
    </source>
</evidence>
<dbReference type="PANTHER" id="PTHR10994:SF154">
    <property type="entry name" value="RETICULON-LIKE PROTEIN B11"/>
    <property type="match status" value="1"/>
</dbReference>
<protein>
    <recommendedName>
        <fullName evidence="6">Reticulon-like protein</fullName>
    </recommendedName>
</protein>
<evidence type="ECO:0000256" key="3">
    <source>
        <dbReference type="ARBA" id="ARBA00022824"/>
    </source>
</evidence>